<organism evidence="1 2">
    <name type="scientific">Funneliformis mosseae</name>
    <name type="common">Endomycorrhizal fungus</name>
    <name type="synonym">Glomus mosseae</name>
    <dbReference type="NCBI Taxonomy" id="27381"/>
    <lineage>
        <taxon>Eukaryota</taxon>
        <taxon>Fungi</taxon>
        <taxon>Fungi incertae sedis</taxon>
        <taxon>Mucoromycota</taxon>
        <taxon>Glomeromycotina</taxon>
        <taxon>Glomeromycetes</taxon>
        <taxon>Glomerales</taxon>
        <taxon>Glomeraceae</taxon>
        <taxon>Funneliformis</taxon>
    </lineage>
</organism>
<evidence type="ECO:0000313" key="2">
    <source>
        <dbReference type="Proteomes" id="UP000789375"/>
    </source>
</evidence>
<dbReference type="AlphaFoldDB" id="A0A9N9EQL5"/>
<protein>
    <submittedName>
        <fullName evidence="1">15583_t:CDS:1</fullName>
    </submittedName>
</protein>
<comment type="caution">
    <text evidence="1">The sequence shown here is derived from an EMBL/GenBank/DDBJ whole genome shotgun (WGS) entry which is preliminary data.</text>
</comment>
<reference evidence="1" key="1">
    <citation type="submission" date="2021-06" db="EMBL/GenBank/DDBJ databases">
        <authorList>
            <person name="Kallberg Y."/>
            <person name="Tangrot J."/>
            <person name="Rosling A."/>
        </authorList>
    </citation>
    <scope>NUCLEOTIDE SEQUENCE</scope>
    <source>
        <strain evidence="1">87-6 pot B 2015</strain>
    </source>
</reference>
<accession>A0A9N9EQL5</accession>
<gene>
    <name evidence="1" type="ORF">FMOSSE_LOCUS13064</name>
</gene>
<name>A0A9N9EQL5_FUNMO</name>
<proteinExistence type="predicted"/>
<dbReference type="EMBL" id="CAJVPP010007093">
    <property type="protein sequence ID" value="CAG8684505.1"/>
    <property type="molecule type" value="Genomic_DNA"/>
</dbReference>
<feature type="non-terminal residue" evidence="1">
    <location>
        <position position="1"/>
    </location>
</feature>
<keyword evidence="2" id="KW-1185">Reference proteome</keyword>
<sequence>AQSYAELLEVILAKGYGLTKFFGKINFPFSEKQQAEKILSEALKIIVTEGGEQASKAFYILDKFDAHINSNDVKSFWEDVRLQNEQVKTRSNQLILTEKKKQQFIQVESNIVDQHFIASDKLLSEHMEYISTAEDSNQEDVKNDYGKQDDNANNKEVVEEMQNTDYENFTESLCHSFIVDPNDYNYIVESVFTLEELNEIKEHKYEKLPNMPTDLLRYLNSFRKYNTRDLRKAVFETQSWNMPFNRDTHFDFDWVQNSIYNLLREYEAKNLERDHLELWYLIHIWCFIDRCFECIDGVEASCSVASSARRNMNRMVSAIVSIKRKVMGRRADILIRYISTEYACSEVGKIFDGENGTKLLKERGKKTPKMMKDIFDNLCMAVGMKEEKIRKLQSVGFVHANLMVVLLRMDSPEGFVCRVNRTRMIGIPAKVEEFGSKAIHVIMLAWKAKMVVRNMIDLVEQNDAIELNEEEELEELQNCCEFPQHRLRLPLEVKHHLLQSGIQCIYHIALTLLKRGLKLLMRR</sequence>
<evidence type="ECO:0000313" key="1">
    <source>
        <dbReference type="EMBL" id="CAG8684505.1"/>
    </source>
</evidence>
<dbReference type="Proteomes" id="UP000789375">
    <property type="component" value="Unassembled WGS sequence"/>
</dbReference>